<keyword evidence="8" id="KW-0902">Two-component regulatory system</keyword>
<dbReference type="SUPFAM" id="SSF55874">
    <property type="entry name" value="ATPase domain of HSP90 chaperone/DNA topoisomerase II/histidine kinase"/>
    <property type="match status" value="1"/>
</dbReference>
<evidence type="ECO:0000313" key="12">
    <source>
        <dbReference type="Proteomes" id="UP000523682"/>
    </source>
</evidence>
<feature type="transmembrane region" description="Helical" evidence="9">
    <location>
        <begin position="89"/>
        <end position="108"/>
    </location>
</feature>
<dbReference type="GO" id="GO:0005524">
    <property type="term" value="F:ATP binding"/>
    <property type="evidence" value="ECO:0007669"/>
    <property type="project" value="UniProtKB-KW"/>
</dbReference>
<protein>
    <recommendedName>
        <fullName evidence="2">histidine kinase</fullName>
        <ecNumber evidence="2">2.7.13.3</ecNumber>
    </recommendedName>
</protein>
<sequence>MPTFPELVRARLLSPAARPWRIGFALAALLFALGLVALPGAPIAVEWSRFLVALYAVFLIVAAFFAPVTAGLGYGFLLQFSNVAPEYRSAVIIMGMFAIISVVGLRLPARYSLPLMAFLWYVAQTDFLAGIYLPISFATAIFLLVLVIVAWAVGWILRAFLITRERQADRLKAELERERERTVKALHGSVASSLTSVVLRSEALAMSGDEQTAKAAKLIAEDARRSMQEVRQLIRFMRSDDPAEFSEDKTMSTPTLDDCLRSFSDTLRSHGYTVTESGMHGEGLSSIALRHAPSAFREIQTNVIKYADKHRPVIVAAVEDDNDVQILVQNFGAPQEQAVEMSSGVGLGEVASLLAEDGATLDAGYHGEAFRYHLTVPKERK</sequence>
<gene>
    <name evidence="11" type="ORF">H0193_02160</name>
</gene>
<dbReference type="Gene3D" id="3.30.565.10">
    <property type="entry name" value="Histidine kinase-like ATPase, C-terminal domain"/>
    <property type="match status" value="1"/>
</dbReference>
<evidence type="ECO:0000256" key="6">
    <source>
        <dbReference type="ARBA" id="ARBA00022777"/>
    </source>
</evidence>
<keyword evidence="12" id="KW-1185">Reference proteome</keyword>
<dbReference type="InterPro" id="IPR036890">
    <property type="entry name" value="HATPase_C_sf"/>
</dbReference>
<keyword evidence="9" id="KW-0812">Transmembrane</keyword>
<evidence type="ECO:0000256" key="7">
    <source>
        <dbReference type="ARBA" id="ARBA00022840"/>
    </source>
</evidence>
<dbReference type="GO" id="GO:0016020">
    <property type="term" value="C:membrane"/>
    <property type="evidence" value="ECO:0007669"/>
    <property type="project" value="InterPro"/>
</dbReference>
<keyword evidence="9" id="KW-1133">Transmembrane helix</keyword>
<keyword evidence="5" id="KW-0547">Nucleotide-binding</keyword>
<dbReference type="EC" id="2.7.13.3" evidence="2"/>
<dbReference type="GO" id="GO:0000155">
    <property type="term" value="F:phosphorelay sensor kinase activity"/>
    <property type="evidence" value="ECO:0007669"/>
    <property type="project" value="InterPro"/>
</dbReference>
<feature type="transmembrane region" description="Helical" evidence="9">
    <location>
        <begin position="50"/>
        <end position="77"/>
    </location>
</feature>
<evidence type="ECO:0000256" key="4">
    <source>
        <dbReference type="ARBA" id="ARBA00022679"/>
    </source>
</evidence>
<keyword evidence="3" id="KW-0597">Phosphoprotein</keyword>
<dbReference type="InterPro" id="IPR050482">
    <property type="entry name" value="Sensor_HK_TwoCompSys"/>
</dbReference>
<evidence type="ECO:0000256" key="8">
    <source>
        <dbReference type="ARBA" id="ARBA00023012"/>
    </source>
</evidence>
<evidence type="ECO:0000256" key="2">
    <source>
        <dbReference type="ARBA" id="ARBA00012438"/>
    </source>
</evidence>
<dbReference type="PANTHER" id="PTHR24421:SF10">
    <property type="entry name" value="NITRATE_NITRITE SENSOR PROTEIN NARQ"/>
    <property type="match status" value="1"/>
</dbReference>
<dbReference type="Proteomes" id="UP000523682">
    <property type="component" value="Unassembled WGS sequence"/>
</dbReference>
<feature type="transmembrane region" description="Helical" evidence="9">
    <location>
        <begin position="115"/>
        <end position="135"/>
    </location>
</feature>
<evidence type="ECO:0000256" key="9">
    <source>
        <dbReference type="SAM" id="Phobius"/>
    </source>
</evidence>
<evidence type="ECO:0000259" key="10">
    <source>
        <dbReference type="Pfam" id="PF07730"/>
    </source>
</evidence>
<keyword evidence="4" id="KW-0808">Transferase</keyword>
<evidence type="ECO:0000256" key="5">
    <source>
        <dbReference type="ARBA" id="ARBA00022741"/>
    </source>
</evidence>
<dbReference type="Gene3D" id="1.20.5.1930">
    <property type="match status" value="1"/>
</dbReference>
<proteinExistence type="predicted"/>
<evidence type="ECO:0000313" key="11">
    <source>
        <dbReference type="EMBL" id="MBA5243632.1"/>
    </source>
</evidence>
<feature type="domain" description="Signal transduction histidine kinase subgroup 3 dimerisation and phosphoacceptor" evidence="10">
    <location>
        <begin position="178"/>
        <end position="240"/>
    </location>
</feature>
<name>A0A7W2I309_9CORY</name>
<keyword evidence="9" id="KW-0472">Membrane</keyword>
<comment type="caution">
    <text evidence="11">The sequence shown here is derived from an EMBL/GenBank/DDBJ whole genome shotgun (WGS) entry which is preliminary data.</text>
</comment>
<comment type="catalytic activity">
    <reaction evidence="1">
        <text>ATP + protein L-histidine = ADP + protein N-phospho-L-histidine.</text>
        <dbReference type="EC" id="2.7.13.3"/>
    </reaction>
</comment>
<dbReference type="RefSeq" id="WP_181888358.1">
    <property type="nucleotide sequence ID" value="NZ_JACDTZ010000001.1"/>
</dbReference>
<evidence type="ECO:0000256" key="3">
    <source>
        <dbReference type="ARBA" id="ARBA00022553"/>
    </source>
</evidence>
<evidence type="ECO:0000256" key="1">
    <source>
        <dbReference type="ARBA" id="ARBA00000085"/>
    </source>
</evidence>
<dbReference type="AlphaFoldDB" id="A0A7W2I309"/>
<keyword evidence="7" id="KW-0067">ATP-binding</keyword>
<organism evidence="11 12">
    <name type="scientific">Corynebacterium haemomassiliense</name>
    <dbReference type="NCBI Taxonomy" id="2754726"/>
    <lineage>
        <taxon>Bacteria</taxon>
        <taxon>Bacillati</taxon>
        <taxon>Actinomycetota</taxon>
        <taxon>Actinomycetes</taxon>
        <taxon>Mycobacteriales</taxon>
        <taxon>Corynebacteriaceae</taxon>
        <taxon>Corynebacterium</taxon>
    </lineage>
</organism>
<feature type="transmembrane region" description="Helical" evidence="9">
    <location>
        <begin position="141"/>
        <end position="161"/>
    </location>
</feature>
<keyword evidence="6" id="KW-0418">Kinase</keyword>
<feature type="transmembrane region" description="Helical" evidence="9">
    <location>
        <begin position="20"/>
        <end position="38"/>
    </location>
</feature>
<reference evidence="11 12" key="1">
    <citation type="submission" date="2020-07" db="EMBL/GenBank/DDBJ databases">
        <title>Draft genome and description of Corynebacterium haemomassiliense strain Marseile-Q3615 sp. nov.</title>
        <authorList>
            <person name="Boxberger M."/>
            <person name="La Scola B."/>
        </authorList>
    </citation>
    <scope>NUCLEOTIDE SEQUENCE [LARGE SCALE GENOMIC DNA]</scope>
    <source>
        <strain evidence="11 12">Marseille-Q3615</strain>
    </source>
</reference>
<dbReference type="GO" id="GO:0046983">
    <property type="term" value="F:protein dimerization activity"/>
    <property type="evidence" value="ECO:0007669"/>
    <property type="project" value="InterPro"/>
</dbReference>
<dbReference type="InterPro" id="IPR011712">
    <property type="entry name" value="Sig_transdc_His_kin_sub3_dim/P"/>
</dbReference>
<dbReference type="PANTHER" id="PTHR24421">
    <property type="entry name" value="NITRATE/NITRITE SENSOR PROTEIN NARX-RELATED"/>
    <property type="match status" value="1"/>
</dbReference>
<accession>A0A7W2I309</accession>
<dbReference type="EMBL" id="JACDTZ010000001">
    <property type="protein sequence ID" value="MBA5243632.1"/>
    <property type="molecule type" value="Genomic_DNA"/>
</dbReference>
<dbReference type="Pfam" id="PF07730">
    <property type="entry name" value="HisKA_3"/>
    <property type="match status" value="1"/>
</dbReference>